<sequence>MLEEFKLVGKKLFEEGLITSHGGNMSVRQGDKIFITAHGSMLSELKDEDIIEVSLAEGDPNDGKASCELVVHRAIYKGSKAQAIVHAHPAEAIALSIQEDRIIPQDAEGRFYTRVVPVVKPKEAIASAEAGRELGTVFNSSYRAAMIRGHGSFVIGENLLDAYKVTSALAASAKIIVALKMITRPIPQSAPRKEDPYKKRSVIPTGIGIMGRRMPYHKR</sequence>
<proteinExistence type="predicted"/>
<comment type="caution">
    <text evidence="4">The sequence shown here is derived from an EMBL/GenBank/DDBJ whole genome shotgun (WGS) entry which is preliminary data.</text>
</comment>
<dbReference type="SUPFAM" id="SSF53639">
    <property type="entry name" value="AraD/HMP-PK domain-like"/>
    <property type="match status" value="1"/>
</dbReference>
<dbReference type="Gene3D" id="3.40.225.10">
    <property type="entry name" value="Class II aldolase/adducin N-terminal domain"/>
    <property type="match status" value="1"/>
</dbReference>
<dbReference type="GO" id="GO:0019323">
    <property type="term" value="P:pentose catabolic process"/>
    <property type="evidence" value="ECO:0007669"/>
    <property type="project" value="TreeGrafter"/>
</dbReference>
<keyword evidence="1" id="KW-0479">Metal-binding</keyword>
<dbReference type="AlphaFoldDB" id="A0A1F4U5L4"/>
<dbReference type="PANTHER" id="PTHR22789">
    <property type="entry name" value="FUCULOSE PHOSPHATE ALDOLASE"/>
    <property type="match status" value="1"/>
</dbReference>
<dbReference type="GO" id="GO:0005829">
    <property type="term" value="C:cytosol"/>
    <property type="evidence" value="ECO:0007669"/>
    <property type="project" value="TreeGrafter"/>
</dbReference>
<protein>
    <recommendedName>
        <fullName evidence="3">Class II aldolase/adducin N-terminal domain-containing protein</fullName>
    </recommendedName>
</protein>
<evidence type="ECO:0000313" key="5">
    <source>
        <dbReference type="Proteomes" id="UP000179242"/>
    </source>
</evidence>
<dbReference type="GO" id="GO:0016832">
    <property type="term" value="F:aldehyde-lyase activity"/>
    <property type="evidence" value="ECO:0007669"/>
    <property type="project" value="TreeGrafter"/>
</dbReference>
<dbReference type="GO" id="GO:0046872">
    <property type="term" value="F:metal ion binding"/>
    <property type="evidence" value="ECO:0007669"/>
    <property type="project" value="UniProtKB-KW"/>
</dbReference>
<dbReference type="Pfam" id="PF00596">
    <property type="entry name" value="Aldolase_II"/>
    <property type="match status" value="1"/>
</dbReference>
<evidence type="ECO:0000256" key="2">
    <source>
        <dbReference type="ARBA" id="ARBA00023239"/>
    </source>
</evidence>
<dbReference type="InterPro" id="IPR001303">
    <property type="entry name" value="Aldolase_II/adducin_N"/>
</dbReference>
<dbReference type="Proteomes" id="UP000179242">
    <property type="component" value="Unassembled WGS sequence"/>
</dbReference>
<dbReference type="InterPro" id="IPR036409">
    <property type="entry name" value="Aldolase_II/adducin_N_sf"/>
</dbReference>
<feature type="domain" description="Class II aldolase/adducin N-terminal" evidence="3">
    <location>
        <begin position="3"/>
        <end position="177"/>
    </location>
</feature>
<reference evidence="4 5" key="1">
    <citation type="journal article" date="2016" name="Nat. Commun.">
        <title>Thousands of microbial genomes shed light on interconnected biogeochemical processes in an aquifer system.</title>
        <authorList>
            <person name="Anantharaman K."/>
            <person name="Brown C.T."/>
            <person name="Hug L.A."/>
            <person name="Sharon I."/>
            <person name="Castelle C.J."/>
            <person name="Probst A.J."/>
            <person name="Thomas B.C."/>
            <person name="Singh A."/>
            <person name="Wilkins M.J."/>
            <person name="Karaoz U."/>
            <person name="Brodie E.L."/>
            <person name="Williams K.H."/>
            <person name="Hubbard S.S."/>
            <person name="Banfield J.F."/>
        </authorList>
    </citation>
    <scope>NUCLEOTIDE SEQUENCE [LARGE SCALE GENOMIC DNA]</scope>
</reference>
<gene>
    <name evidence="4" type="ORF">A2438_02645</name>
</gene>
<dbReference type="EMBL" id="MEUJ01000004">
    <property type="protein sequence ID" value="OGC40167.1"/>
    <property type="molecule type" value="Genomic_DNA"/>
</dbReference>
<evidence type="ECO:0000313" key="4">
    <source>
        <dbReference type="EMBL" id="OGC40167.1"/>
    </source>
</evidence>
<organism evidence="4 5">
    <name type="scientific">candidate division WOR-1 bacterium RIFOXYC2_FULL_46_14</name>
    <dbReference type="NCBI Taxonomy" id="1802587"/>
    <lineage>
        <taxon>Bacteria</taxon>
        <taxon>Bacillati</taxon>
        <taxon>Saganbacteria</taxon>
    </lineage>
</organism>
<evidence type="ECO:0000259" key="3">
    <source>
        <dbReference type="SMART" id="SM01007"/>
    </source>
</evidence>
<dbReference type="InterPro" id="IPR050197">
    <property type="entry name" value="Aldolase_class_II_sugar_metab"/>
</dbReference>
<evidence type="ECO:0000256" key="1">
    <source>
        <dbReference type="ARBA" id="ARBA00022723"/>
    </source>
</evidence>
<keyword evidence="2" id="KW-0456">Lyase</keyword>
<dbReference type="SMART" id="SM01007">
    <property type="entry name" value="Aldolase_II"/>
    <property type="match status" value="1"/>
</dbReference>
<dbReference type="PANTHER" id="PTHR22789:SF0">
    <property type="entry name" value="3-OXO-TETRONATE 4-PHOSPHATE DECARBOXYLASE-RELATED"/>
    <property type="match status" value="1"/>
</dbReference>
<accession>A0A1F4U5L4</accession>
<name>A0A1F4U5L4_UNCSA</name>